<comment type="caution">
    <text evidence="1">The sequence shown here is derived from an EMBL/GenBank/DDBJ whole genome shotgun (WGS) entry which is preliminary data.</text>
</comment>
<accession>A8RH05</accession>
<protein>
    <submittedName>
        <fullName evidence="1">Uncharacterized protein</fullName>
    </submittedName>
</protein>
<dbReference type="AlphaFoldDB" id="A8RH05"/>
<dbReference type="EMBL" id="ABCC02000002">
    <property type="protein sequence ID" value="EDP19441.1"/>
    <property type="molecule type" value="Genomic_DNA"/>
</dbReference>
<sequence>MIFEGAYRKKIKSPFLYFTIILGMEESKWTYVYFLSFIVKKIVPYA</sequence>
<gene>
    <name evidence="1" type="ORF">CLOBOL_00278</name>
</gene>
<dbReference type="PaxDb" id="411902-CLOBOL_00278"/>
<name>A8RH05_ENTBW</name>
<organism evidence="1 2">
    <name type="scientific">Enterocloster bolteae (strain ATCC BAA-613 / DSM 15670 / CCUG 46953 / JCM 12243 / WAL 16351)</name>
    <name type="common">Clostridium bolteae</name>
    <dbReference type="NCBI Taxonomy" id="411902"/>
    <lineage>
        <taxon>Bacteria</taxon>
        <taxon>Bacillati</taxon>
        <taxon>Bacillota</taxon>
        <taxon>Clostridia</taxon>
        <taxon>Lachnospirales</taxon>
        <taxon>Lachnospiraceae</taxon>
        <taxon>Enterocloster</taxon>
    </lineage>
</organism>
<reference evidence="1 2" key="1">
    <citation type="submission" date="2007-08" db="EMBL/GenBank/DDBJ databases">
        <authorList>
            <person name="Fulton L."/>
            <person name="Clifton S."/>
            <person name="Fulton B."/>
            <person name="Xu J."/>
            <person name="Minx P."/>
            <person name="Pepin K.H."/>
            <person name="Johnson M."/>
            <person name="Thiruvilangam P."/>
            <person name="Bhonagiri V."/>
            <person name="Nash W.E."/>
            <person name="Mardis E.R."/>
            <person name="Wilson R.K."/>
        </authorList>
    </citation>
    <scope>NUCLEOTIDE SEQUENCE [LARGE SCALE GENOMIC DNA]</scope>
    <source>
        <strain evidence="2">ATCC BAA-613 / DSM 15670 / CCUG 46953 / JCM 12243 / WAL 16351</strain>
    </source>
</reference>
<evidence type="ECO:0000313" key="2">
    <source>
        <dbReference type="Proteomes" id="UP000005396"/>
    </source>
</evidence>
<dbReference type="HOGENOM" id="CLU_3181972_0_0_9"/>
<dbReference type="Proteomes" id="UP000005396">
    <property type="component" value="Unassembled WGS sequence"/>
</dbReference>
<proteinExistence type="predicted"/>
<evidence type="ECO:0000313" key="1">
    <source>
        <dbReference type="EMBL" id="EDP19441.1"/>
    </source>
</evidence>
<reference evidence="1 2" key="2">
    <citation type="submission" date="2007-09" db="EMBL/GenBank/DDBJ databases">
        <title>Draft genome sequence of Clostridium bolteae (ATCC BAA-613).</title>
        <authorList>
            <person name="Sudarsanam P."/>
            <person name="Ley R."/>
            <person name="Guruge J."/>
            <person name="Turnbaugh P.J."/>
            <person name="Mahowald M."/>
            <person name="Liep D."/>
            <person name="Gordon J."/>
        </authorList>
    </citation>
    <scope>NUCLEOTIDE SEQUENCE [LARGE SCALE GENOMIC DNA]</scope>
    <source>
        <strain evidence="2">ATCC BAA-613 / DSM 15670 / CCUG 46953 / JCM 12243 / WAL 16351</strain>
    </source>
</reference>